<dbReference type="EnsemblFungi" id="PTTG_07523-t43_1">
    <property type="protein sequence ID" value="PTTG_07523-t43_1-p1"/>
    <property type="gene ID" value="PTTG_07523"/>
</dbReference>
<proteinExistence type="predicted"/>
<evidence type="ECO:0000313" key="5">
    <source>
        <dbReference type="Proteomes" id="UP000005240"/>
    </source>
</evidence>
<feature type="compositionally biased region" description="Polar residues" evidence="1">
    <location>
        <begin position="1"/>
        <end position="12"/>
    </location>
</feature>
<protein>
    <recommendedName>
        <fullName evidence="2">Peroxisomal membrane protein PEX14-like KPWE domain-containing protein</fullName>
    </recommendedName>
</protein>
<reference evidence="4 5" key="3">
    <citation type="journal article" date="2017" name="G3 (Bethesda)">
        <title>Comparative analysis highlights variable genome content of wheat rusts and divergence of the mating loci.</title>
        <authorList>
            <person name="Cuomo C.A."/>
            <person name="Bakkeren G."/>
            <person name="Khalil H.B."/>
            <person name="Panwar V."/>
            <person name="Joly D."/>
            <person name="Linning R."/>
            <person name="Sakthikumar S."/>
            <person name="Song X."/>
            <person name="Adiconis X."/>
            <person name="Fan L."/>
            <person name="Goldberg J.M."/>
            <person name="Levin J.Z."/>
            <person name="Young S."/>
            <person name="Zeng Q."/>
            <person name="Anikster Y."/>
            <person name="Bruce M."/>
            <person name="Wang M."/>
            <person name="Yin C."/>
            <person name="McCallum B."/>
            <person name="Szabo L.J."/>
            <person name="Hulbert S."/>
            <person name="Chen X."/>
            <person name="Fellers J.P."/>
        </authorList>
    </citation>
    <scope>NUCLEOTIDE SEQUENCE</scope>
    <source>
        <strain evidence="4">isolate 1-1 / race 1 (BBBD)</strain>
        <strain evidence="5">Isolate 1-1 / race 1 (BBBD)</strain>
    </source>
</reference>
<dbReference type="EMBL" id="ADAS02000204">
    <property type="protein sequence ID" value="OAV88162.1"/>
    <property type="molecule type" value="Genomic_DNA"/>
</dbReference>
<evidence type="ECO:0000256" key="1">
    <source>
        <dbReference type="SAM" id="MobiDB-lite"/>
    </source>
</evidence>
<sequence>MSTDDTTPINAPSGTGTGSEGEFEEGLRTIVNNFQTQMGRPLTADELAAITRQARSFFDGQVDGQDDSGLHLASNEPSQPENAPVELGDAVRQDDEEANAKPPYPPSFYELARLISSAHGDNPTDLLKSLLCQKNLSLDGLKTIPNKLNDQKPSPPVLAAQIGAGKKPWEAAFDPNQT</sequence>
<gene>
    <name evidence="3" type="ORF">PTTG_07523</name>
</gene>
<feature type="region of interest" description="Disordered" evidence="1">
    <location>
        <begin position="1"/>
        <end position="26"/>
    </location>
</feature>
<organism evidence="3">
    <name type="scientific">Puccinia triticina (isolate 1-1 / race 1 (BBBD))</name>
    <name type="common">Brown leaf rust fungus</name>
    <dbReference type="NCBI Taxonomy" id="630390"/>
    <lineage>
        <taxon>Eukaryota</taxon>
        <taxon>Fungi</taxon>
        <taxon>Dikarya</taxon>
        <taxon>Basidiomycota</taxon>
        <taxon>Pucciniomycotina</taxon>
        <taxon>Pucciniomycetes</taxon>
        <taxon>Pucciniales</taxon>
        <taxon>Pucciniaceae</taxon>
        <taxon>Puccinia</taxon>
    </lineage>
</organism>
<feature type="domain" description="Peroxisomal membrane protein PEX14-like KPWE" evidence="2">
    <location>
        <begin position="133"/>
        <end position="170"/>
    </location>
</feature>
<dbReference type="OrthoDB" id="2506466at2759"/>
<dbReference type="AlphaFoldDB" id="A0A180G749"/>
<keyword evidence="5" id="KW-1185">Reference proteome</keyword>
<accession>A0A180G749</accession>
<dbReference type="VEuPathDB" id="FungiDB:PTTG_07523"/>
<dbReference type="Pfam" id="PF17733">
    <property type="entry name" value="KPWE_dom"/>
    <property type="match status" value="1"/>
</dbReference>
<dbReference type="Proteomes" id="UP000005240">
    <property type="component" value="Unassembled WGS sequence"/>
</dbReference>
<reference evidence="3" key="2">
    <citation type="submission" date="2016-05" db="EMBL/GenBank/DDBJ databases">
        <title>Comparative analysis highlights variable genome content of wheat rusts and divergence of the mating loci.</title>
        <authorList>
            <person name="Cuomo C.A."/>
            <person name="Bakkeren G."/>
            <person name="Szabo L."/>
            <person name="Khalil H."/>
            <person name="Joly D."/>
            <person name="Goldberg J."/>
            <person name="Young S."/>
            <person name="Zeng Q."/>
            <person name="Fellers J."/>
        </authorList>
    </citation>
    <scope>NUCLEOTIDE SEQUENCE [LARGE SCALE GENOMIC DNA]</scope>
    <source>
        <strain evidence="3">1-1 BBBD Race 1</strain>
    </source>
</reference>
<dbReference type="InterPro" id="IPR040554">
    <property type="entry name" value="KPWE_PEX14_dom"/>
</dbReference>
<reference evidence="3" key="1">
    <citation type="submission" date="2009-11" db="EMBL/GenBank/DDBJ databases">
        <authorList>
            <consortium name="The Broad Institute Genome Sequencing Platform"/>
            <person name="Ward D."/>
            <person name="Feldgarden M."/>
            <person name="Earl A."/>
            <person name="Young S.K."/>
            <person name="Zeng Q."/>
            <person name="Koehrsen M."/>
            <person name="Alvarado L."/>
            <person name="Berlin A."/>
            <person name="Bochicchio J."/>
            <person name="Borenstein D."/>
            <person name="Chapman S.B."/>
            <person name="Chen Z."/>
            <person name="Engels R."/>
            <person name="Freedman E."/>
            <person name="Gellesch M."/>
            <person name="Goldberg J."/>
            <person name="Griggs A."/>
            <person name="Gujja S."/>
            <person name="Heilman E."/>
            <person name="Heiman D."/>
            <person name="Hepburn T."/>
            <person name="Howarth C."/>
            <person name="Jen D."/>
            <person name="Larson L."/>
            <person name="Lewis B."/>
            <person name="Mehta T."/>
            <person name="Park D."/>
            <person name="Pearson M."/>
            <person name="Roberts A."/>
            <person name="Saif S."/>
            <person name="Shea T."/>
            <person name="Shenoy N."/>
            <person name="Sisk P."/>
            <person name="Stolte C."/>
            <person name="Sykes S."/>
            <person name="Thomson T."/>
            <person name="Walk T."/>
            <person name="White J."/>
            <person name="Yandava C."/>
            <person name="Izard J."/>
            <person name="Baranova O.V."/>
            <person name="Blanton J.M."/>
            <person name="Tanner A.C."/>
            <person name="Dewhirst F.E."/>
            <person name="Haas B."/>
            <person name="Nusbaum C."/>
            <person name="Birren B."/>
        </authorList>
    </citation>
    <scope>NUCLEOTIDE SEQUENCE [LARGE SCALE GENOMIC DNA]</scope>
    <source>
        <strain evidence="3">1-1 BBBD Race 1</strain>
    </source>
</reference>
<name>A0A180G749_PUCT1</name>
<reference evidence="4" key="4">
    <citation type="submission" date="2025-05" db="UniProtKB">
        <authorList>
            <consortium name="EnsemblFungi"/>
        </authorList>
    </citation>
    <scope>IDENTIFICATION</scope>
    <source>
        <strain evidence="4">isolate 1-1 / race 1 (BBBD)</strain>
    </source>
</reference>
<evidence type="ECO:0000259" key="2">
    <source>
        <dbReference type="Pfam" id="PF17733"/>
    </source>
</evidence>
<feature type="region of interest" description="Disordered" evidence="1">
    <location>
        <begin position="60"/>
        <end position="105"/>
    </location>
</feature>
<evidence type="ECO:0000313" key="3">
    <source>
        <dbReference type="EMBL" id="OAV88162.1"/>
    </source>
</evidence>
<evidence type="ECO:0000313" key="4">
    <source>
        <dbReference type="EnsemblFungi" id="PTTG_07523-t43_1-p1"/>
    </source>
</evidence>